<dbReference type="RefSeq" id="WP_169656803.1">
    <property type="nucleotide sequence ID" value="NZ_JABANE010000024.1"/>
</dbReference>
<dbReference type="PANTHER" id="PTHR32305">
    <property type="match status" value="1"/>
</dbReference>
<dbReference type="InterPro" id="IPR050708">
    <property type="entry name" value="T6SS_VgrG/RHS"/>
</dbReference>
<comment type="caution">
    <text evidence="1">The sequence shown here is derived from an EMBL/GenBank/DDBJ whole genome shotgun (WGS) entry which is preliminary data.</text>
</comment>
<proteinExistence type="predicted"/>
<organism evidence="1 2">
    <name type="scientific">Flammeovirga aprica JL-4</name>
    <dbReference type="NCBI Taxonomy" id="694437"/>
    <lineage>
        <taxon>Bacteria</taxon>
        <taxon>Pseudomonadati</taxon>
        <taxon>Bacteroidota</taxon>
        <taxon>Cytophagia</taxon>
        <taxon>Cytophagales</taxon>
        <taxon>Flammeovirgaceae</taxon>
        <taxon>Flammeovirga</taxon>
    </lineage>
</organism>
<dbReference type="Gene3D" id="2.180.10.10">
    <property type="entry name" value="RHS repeat-associated core"/>
    <property type="match status" value="1"/>
</dbReference>
<keyword evidence="2" id="KW-1185">Reference proteome</keyword>
<sequence length="433" mass="49030">MRDSSGNVMSIYKVDASTPAPKIKELPIYGSNRLGQHNGKGAVHQLASYKRIYEYANHLGNVLATTHDNGDILSLSDYFPFGLAMEDRSFQEADYRFGFNGKEGENAFNGPGDSFAHYDFGARIYDSRIGRFLSIDLLWKEYPFYSPYIYASDNPILLIDNNGEGPELPPLWVQAAITGFNNNFFNALIFSNNTSNAELYRWVKRGGSINDSEFRRFKGVFGEAIIYEKIRDRARKAQVSVMNSPVSPAIPTPAILGKRVNFGIPYWNASEGKLLQVDVTSLKLSGHFEYGPFLADIGFTVQHYNFAGNYSQEVPFLSKKTKWWRINYEVKALSSKNTVRNLYDMISKGIDQTISRSERSNDIGVLVVDKEAWEKVANDRQYGQLLQSEYERLTAHEDGKQKRFLQLEKDLSKNASNGVMGVKSRIEKADNNQ</sequence>
<evidence type="ECO:0000313" key="2">
    <source>
        <dbReference type="Proteomes" id="UP000576082"/>
    </source>
</evidence>
<protein>
    <recommendedName>
        <fullName evidence="3">RHS repeat-associated core domain-containing protein</fullName>
    </recommendedName>
</protein>
<dbReference type="EMBL" id="JABANE010000024">
    <property type="protein sequence ID" value="NME68500.1"/>
    <property type="molecule type" value="Genomic_DNA"/>
</dbReference>
<gene>
    <name evidence="1" type="ORF">HHU12_11065</name>
</gene>
<dbReference type="NCBIfam" id="TIGR03696">
    <property type="entry name" value="Rhs_assc_core"/>
    <property type="match status" value="1"/>
</dbReference>
<dbReference type="InterPro" id="IPR022385">
    <property type="entry name" value="Rhs_assc_core"/>
</dbReference>
<dbReference type="Proteomes" id="UP000576082">
    <property type="component" value="Unassembled WGS sequence"/>
</dbReference>
<evidence type="ECO:0008006" key="3">
    <source>
        <dbReference type="Google" id="ProtNLM"/>
    </source>
</evidence>
<dbReference type="AlphaFoldDB" id="A0A7X9P317"/>
<reference evidence="1 2" key="1">
    <citation type="submission" date="2020-04" db="EMBL/GenBank/DDBJ databases">
        <title>Flammeovirga sp. SR4, a novel species isolated from seawater.</title>
        <authorList>
            <person name="Wang X."/>
        </authorList>
    </citation>
    <scope>NUCLEOTIDE SEQUENCE [LARGE SCALE GENOMIC DNA]</scope>
    <source>
        <strain evidence="1 2">ATCC 23126</strain>
    </source>
</reference>
<dbReference type="PANTHER" id="PTHR32305:SF15">
    <property type="entry name" value="PROTEIN RHSA-RELATED"/>
    <property type="match status" value="1"/>
</dbReference>
<name>A0A7X9P317_9BACT</name>
<evidence type="ECO:0000313" key="1">
    <source>
        <dbReference type="EMBL" id="NME68500.1"/>
    </source>
</evidence>
<accession>A0A7X9P317</accession>